<evidence type="ECO:0000259" key="10">
    <source>
        <dbReference type="PROSITE" id="PS50878"/>
    </source>
</evidence>
<dbReference type="OrthoDB" id="7055795at2"/>
<accession>A0A6N8ECM6</accession>
<dbReference type="Proteomes" id="UP000434044">
    <property type="component" value="Unassembled WGS sequence"/>
</dbReference>
<dbReference type="GO" id="GO:0003723">
    <property type="term" value="F:RNA binding"/>
    <property type="evidence" value="ECO:0007669"/>
    <property type="project" value="InterPro"/>
</dbReference>
<keyword evidence="5" id="KW-0460">Magnesium</keyword>
<keyword evidence="7" id="KW-0051">Antiviral defense</keyword>
<protein>
    <recommendedName>
        <fullName evidence="1">RNA-directed DNA polymerase</fullName>
        <ecNumber evidence="1">2.7.7.49</ecNumber>
    </recommendedName>
</protein>
<dbReference type="RefSeq" id="WP_155450521.1">
    <property type="nucleotide sequence ID" value="NZ_WNKT01000028.1"/>
</dbReference>
<dbReference type="InterPro" id="IPR054731">
    <property type="entry name" value="HisKin-conflict"/>
</dbReference>
<comment type="similarity">
    <text evidence="8">Belongs to the bacterial reverse transcriptase family.</text>
</comment>
<evidence type="ECO:0000256" key="8">
    <source>
        <dbReference type="ARBA" id="ARBA00034120"/>
    </source>
</evidence>
<evidence type="ECO:0000256" key="9">
    <source>
        <dbReference type="ARBA" id="ARBA00048173"/>
    </source>
</evidence>
<reference evidence="11 12" key="1">
    <citation type="submission" date="2019-11" db="EMBL/GenBank/DDBJ databases">
        <title>Whole-genome sequence of the anaerobic purple sulfur bacterium Allochromatium palmeri DSM 15591.</title>
        <authorList>
            <person name="Kyndt J.A."/>
            <person name="Meyer T.E."/>
        </authorList>
    </citation>
    <scope>NUCLEOTIDE SEQUENCE [LARGE SCALE GENOMIC DNA]</scope>
    <source>
        <strain evidence="11 12">DSM 15591</strain>
    </source>
</reference>
<evidence type="ECO:0000256" key="2">
    <source>
        <dbReference type="ARBA" id="ARBA00022679"/>
    </source>
</evidence>
<comment type="catalytic activity">
    <reaction evidence="9">
        <text>DNA(n) + a 2'-deoxyribonucleoside 5'-triphosphate = DNA(n+1) + diphosphate</text>
        <dbReference type="Rhea" id="RHEA:22508"/>
        <dbReference type="Rhea" id="RHEA-COMP:17339"/>
        <dbReference type="Rhea" id="RHEA-COMP:17340"/>
        <dbReference type="ChEBI" id="CHEBI:33019"/>
        <dbReference type="ChEBI" id="CHEBI:61560"/>
        <dbReference type="ChEBI" id="CHEBI:173112"/>
        <dbReference type="EC" id="2.7.7.49"/>
    </reaction>
</comment>
<evidence type="ECO:0000256" key="4">
    <source>
        <dbReference type="ARBA" id="ARBA00022723"/>
    </source>
</evidence>
<comment type="caution">
    <text evidence="11">The sequence shown here is derived from an EMBL/GenBank/DDBJ whole genome shotgun (WGS) entry which is preliminary data.</text>
</comment>
<dbReference type="PROSITE" id="PS50878">
    <property type="entry name" value="RT_POL"/>
    <property type="match status" value="1"/>
</dbReference>
<evidence type="ECO:0000313" key="12">
    <source>
        <dbReference type="Proteomes" id="UP000434044"/>
    </source>
</evidence>
<name>A0A6N8ECM6_9GAMM</name>
<keyword evidence="3" id="KW-0548">Nucleotidyltransferase</keyword>
<keyword evidence="2" id="KW-0808">Transferase</keyword>
<evidence type="ECO:0000256" key="3">
    <source>
        <dbReference type="ARBA" id="ARBA00022695"/>
    </source>
</evidence>
<gene>
    <name evidence="11" type="ORF">GJ668_12685</name>
</gene>
<dbReference type="GO" id="GO:0003964">
    <property type="term" value="F:RNA-directed DNA polymerase activity"/>
    <property type="evidence" value="ECO:0007669"/>
    <property type="project" value="UniProtKB-KW"/>
</dbReference>
<dbReference type="InterPro" id="IPR000477">
    <property type="entry name" value="RT_dom"/>
</dbReference>
<evidence type="ECO:0000256" key="5">
    <source>
        <dbReference type="ARBA" id="ARBA00022842"/>
    </source>
</evidence>
<keyword evidence="6" id="KW-0695">RNA-directed DNA polymerase</keyword>
<dbReference type="InterPro" id="IPR000123">
    <property type="entry name" value="Reverse_transcriptase_msDNA"/>
</dbReference>
<evidence type="ECO:0000256" key="1">
    <source>
        <dbReference type="ARBA" id="ARBA00012493"/>
    </source>
</evidence>
<proteinExistence type="inferred from homology"/>
<evidence type="ECO:0000313" key="11">
    <source>
        <dbReference type="EMBL" id="MTW21945.1"/>
    </source>
</evidence>
<evidence type="ECO:0000256" key="6">
    <source>
        <dbReference type="ARBA" id="ARBA00022918"/>
    </source>
</evidence>
<dbReference type="PANTHER" id="PTHR34047">
    <property type="entry name" value="NUCLEAR INTRON MATURASE 1, MITOCHONDRIAL-RELATED"/>
    <property type="match status" value="1"/>
</dbReference>
<dbReference type="CDD" id="cd03487">
    <property type="entry name" value="RT_Bac_retron_II"/>
    <property type="match status" value="1"/>
</dbReference>
<keyword evidence="4" id="KW-0479">Metal-binding</keyword>
<dbReference type="EC" id="2.7.7.49" evidence="1"/>
<evidence type="ECO:0000256" key="7">
    <source>
        <dbReference type="ARBA" id="ARBA00023118"/>
    </source>
</evidence>
<dbReference type="EMBL" id="WNKT01000028">
    <property type="protein sequence ID" value="MTW21945.1"/>
    <property type="molecule type" value="Genomic_DNA"/>
</dbReference>
<dbReference type="GO" id="GO:0046872">
    <property type="term" value="F:metal ion binding"/>
    <property type="evidence" value="ECO:0007669"/>
    <property type="project" value="UniProtKB-KW"/>
</dbReference>
<dbReference type="GO" id="GO:0051607">
    <property type="term" value="P:defense response to virus"/>
    <property type="evidence" value="ECO:0007669"/>
    <property type="project" value="UniProtKB-KW"/>
</dbReference>
<dbReference type="InterPro" id="IPR043502">
    <property type="entry name" value="DNA/RNA_pol_sf"/>
</dbReference>
<sequence length="877" mass="100946">MEKMTTRTKIYWRRDLAQYIGVPLQDLLEILYKENRRDYYRIRSIPKASGGTRTIHAVSGKLKDIQRKVLDKLQADFPPSSRAHGFVPKRSIITNAIPHRRKKVLVKLDIRDFFPSIRFARVMGLFQSAPFHFGREAAITLAQIICVPGDNGPLPQGGVLSPYVANVICRRLDQKLAAIAREHRCHFTRYADDLTFSTNDVKCLNREQFIARVEAAVANEGFTINSKKTRVLRQSDRQIVTGIVVNDGLNVTRKYIRNLRAILHNIEKNGLETQLIKDGGFHDRRASRLELKRDGDGYRLGTRQLTKEESIERFLQHLVGRFAFVGQVVNAEGQENRQIRYRRVVLYKRLLKRFYICICRIEKNENLGKGPEKCKSTLEKLMKKYSSFDQQSEWYNRAKECRQSKLEQWQNSKEAQTIRDELACITTLEDARRFLTAQACSDVRYWIECSGNFEDIKIKLAKFAQYPAFNFFDTRQVLHGFKDTQDLGALTHHGSTPAHLLNILLKRYEPHYYKLPDYEPPYSLRGLVDPMSDALRNIVLEDGEDVFLDFNDPRIESKVAKLKQGTRLSARQGQAHIGTMIEEMLQSAYEEGLKRANQTPKKSVPWKGRLQNPREDIYTVIPALQGSLVDIFESMYRNRKSGQIEVETSVTESGCFQIRIADVDGASLRVPPGRDFAHGKLRRATRSLFVIAGYWIFARFNDGSVHRVNMLTGETVKVADDRYSGFTHVLVLPNNEGRIDPPSVGKSSLDVSVAKTSRRTLRVLVIDNNDQERYDNELRWQTLPDLELKTVAAIDRETCASYAPDIVFVHFNNDERKWITQENTNLCPIVLFSGEFMSECMIHEGCWCVSRTFLKERFGDLIDQIVRKERKDCVGLS</sequence>
<dbReference type="AlphaFoldDB" id="A0A6N8ECM6"/>
<feature type="domain" description="Reverse transcriptase" evidence="10">
    <location>
        <begin position="26"/>
        <end position="245"/>
    </location>
</feature>
<dbReference type="Pfam" id="PF22561">
    <property type="entry name" value="HisKin-conflict"/>
    <property type="match status" value="1"/>
</dbReference>
<keyword evidence="12" id="KW-1185">Reference proteome</keyword>
<dbReference type="InterPro" id="IPR051083">
    <property type="entry name" value="GrpII_Intron_Splice-Mob/Def"/>
</dbReference>
<dbReference type="SUPFAM" id="SSF56672">
    <property type="entry name" value="DNA/RNA polymerases"/>
    <property type="match status" value="1"/>
</dbReference>
<dbReference type="PANTHER" id="PTHR34047:SF7">
    <property type="entry name" value="RNA-DIRECTED DNA POLYMERASE"/>
    <property type="match status" value="1"/>
</dbReference>
<organism evidence="11 12">
    <name type="scientific">Allochromatium palmeri</name>
    <dbReference type="NCBI Taxonomy" id="231048"/>
    <lineage>
        <taxon>Bacteria</taxon>
        <taxon>Pseudomonadati</taxon>
        <taxon>Pseudomonadota</taxon>
        <taxon>Gammaproteobacteria</taxon>
        <taxon>Chromatiales</taxon>
        <taxon>Chromatiaceae</taxon>
        <taxon>Allochromatium</taxon>
    </lineage>
</organism>
<dbReference type="PRINTS" id="PR00866">
    <property type="entry name" value="RNADNAPOLMS"/>
</dbReference>
<dbReference type="Pfam" id="PF00078">
    <property type="entry name" value="RVT_1"/>
    <property type="match status" value="1"/>
</dbReference>